<evidence type="ECO:0000259" key="6">
    <source>
        <dbReference type="Pfam" id="PF00149"/>
    </source>
</evidence>
<dbReference type="InterPro" id="IPR043461">
    <property type="entry name" value="LpxH-like"/>
</dbReference>
<feature type="domain" description="Calcineurin-like phosphoesterase" evidence="6">
    <location>
        <begin position="28"/>
        <end position="147"/>
    </location>
</feature>
<evidence type="ECO:0000313" key="8">
    <source>
        <dbReference type="Proteomes" id="UP000717585"/>
    </source>
</evidence>
<keyword evidence="3" id="KW-0479">Metal-binding</keyword>
<evidence type="ECO:0000256" key="1">
    <source>
        <dbReference type="ARBA" id="ARBA00022475"/>
    </source>
</evidence>
<dbReference type="EMBL" id="JAHDYR010000029">
    <property type="protein sequence ID" value="KAG9392962.1"/>
    <property type="molecule type" value="Genomic_DNA"/>
</dbReference>
<evidence type="ECO:0000256" key="2">
    <source>
        <dbReference type="ARBA" id="ARBA00022519"/>
    </source>
</evidence>
<name>A0A8J6E3C4_9EUKA</name>
<gene>
    <name evidence="7" type="ORF">J8273_5672</name>
</gene>
<dbReference type="Gene3D" id="3.60.21.10">
    <property type="match status" value="1"/>
</dbReference>
<sequence length="531" mass="59895">MGLLIGTESMAAERHVFNNSLQRNIVRVISDLHVGCHWHTEENSRALAVCLDEMADPNTCVHSLVVGGDVLEQWLVPFTEEPPNCVDLLRSGQIYPVVEKLLAISKNGVNVYYIRGNHDDELDTASLREVFGDHLIIVEGEELCFNGMRFQHGHFCDILSMPYEGAKFKRPATYYMSRLAAASGNMQDRPNPAWMDYSSLTGNKFFTYFLLLFYFKPVTPYFFKLALTTSYQKKWDVIKSEVVQLRDGNSLTLSEIVQEYSDMLFHAIERYGTLATAAMFRMSLSGNVGHWMRRSPYLVEVAGHSHVPVLRSYMRYKSLLSDGTKAPRTLPTKVIYANSGSFTGGESTYVDILLARTSHEVGWRSYLPPYLFGLEHPRDNRSFYDNYKGEALPVGLAPHTWDRSGSINDPARLTQQESGVAAGTVVPYEVRMVEWRDGGFYIRKAKRVPYRFDPTSFNRRRHPLNAYGLPTSDGWTVTKDTKARVGVPVTSALSPTVWVDPTVAHKGMDVDTAKPMAQEKAVTNAEAENQV</sequence>
<protein>
    <submittedName>
        <fullName evidence="7">Phosphoesterase</fullName>
    </submittedName>
</protein>
<keyword evidence="2" id="KW-0997">Cell inner membrane</keyword>
<keyword evidence="1" id="KW-1003">Cell membrane</keyword>
<proteinExistence type="predicted"/>
<dbReference type="InterPro" id="IPR004843">
    <property type="entry name" value="Calcineurin-like_PHP"/>
</dbReference>
<keyword evidence="4" id="KW-0472">Membrane</keyword>
<dbReference type="InterPro" id="IPR029052">
    <property type="entry name" value="Metallo-depent_PP-like"/>
</dbReference>
<dbReference type="GO" id="GO:0046872">
    <property type="term" value="F:metal ion binding"/>
    <property type="evidence" value="ECO:0007669"/>
    <property type="project" value="UniProtKB-KW"/>
</dbReference>
<organism evidence="7 8">
    <name type="scientific">Carpediemonas membranifera</name>
    <dbReference type="NCBI Taxonomy" id="201153"/>
    <lineage>
        <taxon>Eukaryota</taxon>
        <taxon>Metamonada</taxon>
        <taxon>Carpediemonas-like organisms</taxon>
        <taxon>Carpediemonas</taxon>
    </lineage>
</organism>
<keyword evidence="8" id="KW-1185">Reference proteome</keyword>
<keyword evidence="5" id="KW-0464">Manganese</keyword>
<dbReference type="Pfam" id="PF00149">
    <property type="entry name" value="Metallophos"/>
    <property type="match status" value="1"/>
</dbReference>
<dbReference type="AlphaFoldDB" id="A0A8J6E3C4"/>
<dbReference type="GO" id="GO:0016020">
    <property type="term" value="C:membrane"/>
    <property type="evidence" value="ECO:0007669"/>
    <property type="project" value="GOC"/>
</dbReference>
<dbReference type="GO" id="GO:0009245">
    <property type="term" value="P:lipid A biosynthetic process"/>
    <property type="evidence" value="ECO:0007669"/>
    <property type="project" value="TreeGrafter"/>
</dbReference>
<evidence type="ECO:0000256" key="5">
    <source>
        <dbReference type="ARBA" id="ARBA00023211"/>
    </source>
</evidence>
<dbReference type="GO" id="GO:0008758">
    <property type="term" value="F:UDP-2,3-diacylglucosamine hydrolase activity"/>
    <property type="evidence" value="ECO:0007669"/>
    <property type="project" value="TreeGrafter"/>
</dbReference>
<dbReference type="OrthoDB" id="9974421at2759"/>
<evidence type="ECO:0000256" key="3">
    <source>
        <dbReference type="ARBA" id="ARBA00022723"/>
    </source>
</evidence>
<accession>A0A8J6E3C4</accession>
<comment type="caution">
    <text evidence="7">The sequence shown here is derived from an EMBL/GenBank/DDBJ whole genome shotgun (WGS) entry which is preliminary data.</text>
</comment>
<reference evidence="7" key="1">
    <citation type="submission" date="2021-05" db="EMBL/GenBank/DDBJ databases">
        <title>A free-living protist that lacks canonical eukaryotic 1 DNA replication and segregation systems.</title>
        <authorList>
            <person name="Salas-Leiva D.E."/>
            <person name="Tromer E.C."/>
            <person name="Curtis B.A."/>
            <person name="Jerlstrom-Hultqvist J."/>
            <person name="Kolisko M."/>
            <person name="Yi Z."/>
            <person name="Salas-Leiva J.S."/>
            <person name="Gallot-Lavallee L."/>
            <person name="Kops G.J.P.L."/>
            <person name="Archibald J.M."/>
            <person name="Simpson A.G.B."/>
            <person name="Roger A.J."/>
        </authorList>
    </citation>
    <scope>NUCLEOTIDE SEQUENCE</scope>
    <source>
        <strain evidence="7">BICM</strain>
    </source>
</reference>
<evidence type="ECO:0000256" key="4">
    <source>
        <dbReference type="ARBA" id="ARBA00023136"/>
    </source>
</evidence>
<evidence type="ECO:0000313" key="7">
    <source>
        <dbReference type="EMBL" id="KAG9392962.1"/>
    </source>
</evidence>
<dbReference type="SUPFAM" id="SSF56300">
    <property type="entry name" value="Metallo-dependent phosphatases"/>
    <property type="match status" value="1"/>
</dbReference>
<dbReference type="Proteomes" id="UP000717585">
    <property type="component" value="Unassembled WGS sequence"/>
</dbReference>
<dbReference type="PANTHER" id="PTHR34990">
    <property type="entry name" value="UDP-2,3-DIACYLGLUCOSAMINE HYDROLASE-RELATED"/>
    <property type="match status" value="1"/>
</dbReference>